<feature type="transmembrane region" description="Helical" evidence="6">
    <location>
        <begin position="364"/>
        <end position="385"/>
    </location>
</feature>
<feature type="transmembrane region" description="Helical" evidence="6">
    <location>
        <begin position="423"/>
        <end position="441"/>
    </location>
</feature>
<evidence type="ECO:0000256" key="5">
    <source>
        <dbReference type="ARBA" id="ARBA00023136"/>
    </source>
</evidence>
<gene>
    <name evidence="7" type="ORF">K9W45_03560</name>
</gene>
<feature type="transmembrane region" description="Helical" evidence="6">
    <location>
        <begin position="12"/>
        <end position="35"/>
    </location>
</feature>
<dbReference type="Proteomes" id="UP001201020">
    <property type="component" value="Chromosome"/>
</dbReference>
<reference evidence="7" key="1">
    <citation type="journal article" date="2022" name="Nat. Microbiol.">
        <title>Unique mobile elements and scalable gene flow at the prokaryote-eukaryote boundary revealed by circularized Asgard archaea genomes.</title>
        <authorList>
            <person name="Wu F."/>
            <person name="Speth D.R."/>
            <person name="Philosof A."/>
            <person name="Cremiere A."/>
            <person name="Narayanan A."/>
            <person name="Barco R.A."/>
            <person name="Connon S.A."/>
            <person name="Amend J.P."/>
            <person name="Antoshechkin I.A."/>
            <person name="Orphan V.J."/>
        </authorList>
    </citation>
    <scope>NUCLEOTIDE SEQUENCE</scope>
    <source>
        <strain evidence="7">PM71</strain>
    </source>
</reference>
<evidence type="ECO:0000256" key="1">
    <source>
        <dbReference type="ARBA" id="ARBA00004651"/>
    </source>
</evidence>
<feature type="transmembrane region" description="Helical" evidence="6">
    <location>
        <begin position="447"/>
        <end position="468"/>
    </location>
</feature>
<dbReference type="InterPro" id="IPR002797">
    <property type="entry name" value="Polysacc_synth"/>
</dbReference>
<feature type="transmembrane region" description="Helical" evidence="6">
    <location>
        <begin position="41"/>
        <end position="63"/>
    </location>
</feature>
<dbReference type="PANTHER" id="PTHR30250">
    <property type="entry name" value="PST FAMILY PREDICTED COLANIC ACID TRANSPORTER"/>
    <property type="match status" value="1"/>
</dbReference>
<proteinExistence type="predicted"/>
<name>A0A9Y1FM61_9ARCH</name>
<evidence type="ECO:0000256" key="2">
    <source>
        <dbReference type="ARBA" id="ARBA00022475"/>
    </source>
</evidence>
<dbReference type="EMBL" id="CP084166">
    <property type="protein sequence ID" value="UJG41549.1"/>
    <property type="molecule type" value="Genomic_DNA"/>
</dbReference>
<keyword evidence="3 6" id="KW-0812">Transmembrane</keyword>
<dbReference type="InterPro" id="IPR050833">
    <property type="entry name" value="Poly_Biosynth_Transport"/>
</dbReference>
<evidence type="ECO:0000256" key="3">
    <source>
        <dbReference type="ARBA" id="ARBA00022692"/>
    </source>
</evidence>
<feature type="transmembrane region" description="Helical" evidence="6">
    <location>
        <begin position="336"/>
        <end position="357"/>
    </location>
</feature>
<feature type="transmembrane region" description="Helical" evidence="6">
    <location>
        <begin position="214"/>
        <end position="238"/>
    </location>
</feature>
<evidence type="ECO:0000313" key="7">
    <source>
        <dbReference type="EMBL" id="UJG41549.1"/>
    </source>
</evidence>
<accession>A0A9Y1FM61</accession>
<protein>
    <submittedName>
        <fullName evidence="7">Uncharacterized protein</fullName>
    </submittedName>
</protein>
<evidence type="ECO:0000256" key="4">
    <source>
        <dbReference type="ARBA" id="ARBA00022989"/>
    </source>
</evidence>
<dbReference type="Pfam" id="PF01943">
    <property type="entry name" value="Polysacc_synt"/>
    <property type="match status" value="1"/>
</dbReference>
<comment type="subcellular location">
    <subcellularLocation>
        <location evidence="1">Cell membrane</location>
        <topology evidence="1">Multi-pass membrane protein</topology>
    </subcellularLocation>
</comment>
<feature type="transmembrane region" description="Helical" evidence="6">
    <location>
        <begin position="391"/>
        <end position="416"/>
    </location>
</feature>
<feature type="transmembrane region" description="Helical" evidence="6">
    <location>
        <begin position="84"/>
        <end position="108"/>
    </location>
</feature>
<dbReference type="PANTHER" id="PTHR30250:SF11">
    <property type="entry name" value="O-ANTIGEN TRANSPORTER-RELATED"/>
    <property type="match status" value="1"/>
</dbReference>
<dbReference type="GO" id="GO:0005886">
    <property type="term" value="C:plasma membrane"/>
    <property type="evidence" value="ECO:0007669"/>
    <property type="project" value="UniProtKB-SubCell"/>
</dbReference>
<dbReference type="AlphaFoldDB" id="A0A9Y1FM61"/>
<feature type="transmembrane region" description="Helical" evidence="6">
    <location>
        <begin position="114"/>
        <end position="130"/>
    </location>
</feature>
<feature type="transmembrane region" description="Helical" evidence="6">
    <location>
        <begin position="250"/>
        <end position="273"/>
    </location>
</feature>
<feature type="transmembrane region" description="Helical" evidence="6">
    <location>
        <begin position="169"/>
        <end position="193"/>
    </location>
</feature>
<sequence>MFKSVLANNILYSILSTVILGVVNTIYPLVVGLVFSADVMGAFSFIFSWVILLSIPISNGIAPSIARFIAASNIKEIEKIVDDGIILTLIYSFLSLVGLIFICLFYNISALDIFFIYITMFTNIIHYVYRKSLQGEENFIKLLKYEGIAFLIFLPASVTSLLFSPQEKIFGKIYILLVPILIYHLIFGLLFSVKIIKSILKFKKFRISKKTKKILRYAIIVATGSLFSLGLSQIQIIISEKYLNFFEMGVLGFWNSAMAPINLIAISLGSLLLSRITNIQKSNSGLALRFIRKVNWSFSSILLPMLGISLILVKSFPIWLDILSFFRYDMLVNWSVFVYFLINAINSLLGTPTSAYFSSSEQKVIIQPILAFIRAIIVAISWILLVPDFGMFGFALGLAIGGFFNNIFLQILLLLFTKGKSGFHLFILILYMSFIFILLLYKIKFLILIITWTIVSIPLFLFGLIELYKLLIEKEYSIRYIDDI</sequence>
<keyword evidence="4 6" id="KW-1133">Transmembrane helix</keyword>
<evidence type="ECO:0000256" key="6">
    <source>
        <dbReference type="SAM" id="Phobius"/>
    </source>
</evidence>
<organism evidence="7">
    <name type="scientific">Candidatus Heimdallarchaeum aukensis</name>
    <dbReference type="NCBI Taxonomy" id="2876573"/>
    <lineage>
        <taxon>Archaea</taxon>
        <taxon>Promethearchaeati</taxon>
        <taxon>Candidatus Heimdallarchaeota</taxon>
        <taxon>Candidatus Heimdallarchaeia (ex Rinke et al. 2021) (nom. nud.)</taxon>
        <taxon>Candidatus Heimdallarchaeales</taxon>
        <taxon>Candidatus Heimdallarchaeaceae</taxon>
        <taxon>Candidatus Heimdallarchaeum</taxon>
    </lineage>
</organism>
<keyword evidence="5 6" id="KW-0472">Membrane</keyword>
<feature type="transmembrane region" description="Helical" evidence="6">
    <location>
        <begin position="294"/>
        <end position="316"/>
    </location>
</feature>
<feature type="transmembrane region" description="Helical" evidence="6">
    <location>
        <begin position="142"/>
        <end position="163"/>
    </location>
</feature>
<keyword evidence="2" id="KW-1003">Cell membrane</keyword>